<evidence type="ECO:0000313" key="2">
    <source>
        <dbReference type="EMBL" id="KAF9470137.1"/>
    </source>
</evidence>
<feature type="compositionally biased region" description="Basic and acidic residues" evidence="1">
    <location>
        <begin position="26"/>
        <end position="40"/>
    </location>
</feature>
<proteinExistence type="predicted"/>
<organism evidence="2 3">
    <name type="scientific">Pholiota conissans</name>
    <dbReference type="NCBI Taxonomy" id="109636"/>
    <lineage>
        <taxon>Eukaryota</taxon>
        <taxon>Fungi</taxon>
        <taxon>Dikarya</taxon>
        <taxon>Basidiomycota</taxon>
        <taxon>Agaricomycotina</taxon>
        <taxon>Agaricomycetes</taxon>
        <taxon>Agaricomycetidae</taxon>
        <taxon>Agaricales</taxon>
        <taxon>Agaricineae</taxon>
        <taxon>Strophariaceae</taxon>
        <taxon>Pholiota</taxon>
    </lineage>
</organism>
<feature type="non-terminal residue" evidence="2">
    <location>
        <position position="187"/>
    </location>
</feature>
<name>A0A9P6CL09_9AGAR</name>
<dbReference type="AlphaFoldDB" id="A0A9P6CL09"/>
<protein>
    <submittedName>
        <fullName evidence="2">Uncharacterized protein</fullName>
    </submittedName>
</protein>
<evidence type="ECO:0000313" key="3">
    <source>
        <dbReference type="Proteomes" id="UP000807469"/>
    </source>
</evidence>
<feature type="region of interest" description="Disordered" evidence="1">
    <location>
        <begin position="1"/>
        <end position="77"/>
    </location>
</feature>
<keyword evidence="3" id="KW-1185">Reference proteome</keyword>
<reference evidence="2" key="1">
    <citation type="submission" date="2020-11" db="EMBL/GenBank/DDBJ databases">
        <authorList>
            <consortium name="DOE Joint Genome Institute"/>
            <person name="Ahrendt S."/>
            <person name="Riley R."/>
            <person name="Andreopoulos W."/>
            <person name="Labutti K."/>
            <person name="Pangilinan J."/>
            <person name="Ruiz-Duenas F.J."/>
            <person name="Barrasa J.M."/>
            <person name="Sanchez-Garcia M."/>
            <person name="Camarero S."/>
            <person name="Miyauchi S."/>
            <person name="Serrano A."/>
            <person name="Linde D."/>
            <person name="Babiker R."/>
            <person name="Drula E."/>
            <person name="Ayuso-Fernandez I."/>
            <person name="Pacheco R."/>
            <person name="Padilla G."/>
            <person name="Ferreira P."/>
            <person name="Barriuso J."/>
            <person name="Kellner H."/>
            <person name="Castanera R."/>
            <person name="Alfaro M."/>
            <person name="Ramirez L."/>
            <person name="Pisabarro A.G."/>
            <person name="Kuo A."/>
            <person name="Tritt A."/>
            <person name="Lipzen A."/>
            <person name="He G."/>
            <person name="Yan M."/>
            <person name="Ng V."/>
            <person name="Cullen D."/>
            <person name="Martin F."/>
            <person name="Rosso M.-N."/>
            <person name="Henrissat B."/>
            <person name="Hibbett D."/>
            <person name="Martinez A.T."/>
            <person name="Grigoriev I.V."/>
        </authorList>
    </citation>
    <scope>NUCLEOTIDE SEQUENCE</scope>
    <source>
        <strain evidence="2">CIRM-BRFM 674</strain>
    </source>
</reference>
<comment type="caution">
    <text evidence="2">The sequence shown here is derived from an EMBL/GenBank/DDBJ whole genome shotgun (WGS) entry which is preliminary data.</text>
</comment>
<dbReference type="EMBL" id="MU156254">
    <property type="protein sequence ID" value="KAF9470137.1"/>
    <property type="molecule type" value="Genomic_DNA"/>
</dbReference>
<dbReference type="Proteomes" id="UP000807469">
    <property type="component" value="Unassembled WGS sequence"/>
</dbReference>
<feature type="compositionally biased region" description="Pro residues" evidence="1">
    <location>
        <begin position="59"/>
        <end position="76"/>
    </location>
</feature>
<accession>A0A9P6CL09</accession>
<evidence type="ECO:0000256" key="1">
    <source>
        <dbReference type="SAM" id="MobiDB-lite"/>
    </source>
</evidence>
<sequence>MLGPAATIASPSSITPSRRRGMITDVGEKQRVQERGDQTRETTSSPSRMGQLARLARSSPPPPPALCTPSPLPVDHPSPTCNPAVRLHEGSEGKKQVTDEAHTFVRVCFPSSPSLLAAVTAAVHATLLPVLAHLPTAQLLPAHRRTCSVFIAVVVGIVVAHSQLSVMCRSCPWHASVVVVVQRVACR</sequence>
<gene>
    <name evidence="2" type="ORF">BDN70DRAFT_902359</name>
</gene>